<evidence type="ECO:0000256" key="3">
    <source>
        <dbReference type="ARBA" id="ARBA00011738"/>
    </source>
</evidence>
<feature type="binding site" evidence="7">
    <location>
        <position position="194"/>
    </location>
    <ligand>
        <name>Zn(2+)</name>
        <dbReference type="ChEBI" id="CHEBI:29105"/>
        <label>1</label>
    </ligand>
</feature>
<keyword evidence="7" id="KW-0862">Zinc</keyword>
<evidence type="ECO:0000256" key="6">
    <source>
        <dbReference type="ARBA" id="ARBA00023211"/>
    </source>
</evidence>
<proteinExistence type="inferred from homology"/>
<dbReference type="InterPro" id="IPR011650">
    <property type="entry name" value="Peptidase_M20_dimer"/>
</dbReference>
<dbReference type="InterPro" id="IPR001261">
    <property type="entry name" value="ArgE/DapE_CS"/>
</dbReference>
<comment type="caution">
    <text evidence="10">The sequence shown here is derived from an EMBL/GenBank/DDBJ whole genome shotgun (WGS) entry which is preliminary data.</text>
</comment>
<organism evidence="10 11">
    <name type="scientific">Mesobacillus foraminis</name>
    <dbReference type="NCBI Taxonomy" id="279826"/>
    <lineage>
        <taxon>Bacteria</taxon>
        <taxon>Bacillati</taxon>
        <taxon>Bacillota</taxon>
        <taxon>Bacilli</taxon>
        <taxon>Bacillales</taxon>
        <taxon>Bacillaceae</taxon>
        <taxon>Mesobacillus</taxon>
    </lineage>
</organism>
<evidence type="ECO:0000256" key="4">
    <source>
        <dbReference type="ARBA" id="ARBA00022723"/>
    </source>
</evidence>
<dbReference type="AlphaFoldDB" id="A0A4R2BN29"/>
<keyword evidence="5" id="KW-0378">Hydrolase</keyword>
<evidence type="ECO:0000313" key="11">
    <source>
        <dbReference type="Proteomes" id="UP000295689"/>
    </source>
</evidence>
<dbReference type="InterPro" id="IPR010158">
    <property type="entry name" value="Amidase_Cbmase"/>
</dbReference>
<dbReference type="SUPFAM" id="SSF55031">
    <property type="entry name" value="Bacterial exopeptidase dimerisation domain"/>
    <property type="match status" value="1"/>
</dbReference>
<dbReference type="CDD" id="cd03884">
    <property type="entry name" value="M20_bAS"/>
    <property type="match status" value="1"/>
</dbReference>
<dbReference type="RefSeq" id="WP_132002251.1">
    <property type="nucleotide sequence ID" value="NZ_JABUHM010000001.1"/>
</dbReference>
<dbReference type="Pfam" id="PF07687">
    <property type="entry name" value="M20_dimer"/>
    <property type="match status" value="1"/>
</dbReference>
<accession>A0A4R2BN29</accession>
<dbReference type="PIRSF" id="PIRSF001235">
    <property type="entry name" value="Amidase_carbamoylase"/>
    <property type="match status" value="1"/>
</dbReference>
<comment type="cofactor">
    <cofactor evidence="7">
        <name>Zn(2+)</name>
        <dbReference type="ChEBI" id="CHEBI:29105"/>
    </cofactor>
    <text evidence="7">Binds 2 Zn(2+) ions per subunit.</text>
</comment>
<feature type="binding site" evidence="7">
    <location>
        <position position="95"/>
    </location>
    <ligand>
        <name>Zn(2+)</name>
        <dbReference type="ChEBI" id="CHEBI:29105"/>
        <label>2</label>
    </ligand>
</feature>
<comment type="cofactor">
    <cofactor evidence="1">
        <name>Mn(2+)</name>
        <dbReference type="ChEBI" id="CHEBI:29035"/>
    </cofactor>
</comment>
<evidence type="ECO:0000256" key="7">
    <source>
        <dbReference type="PIRSR" id="PIRSR001235-1"/>
    </source>
</evidence>
<protein>
    <submittedName>
        <fullName evidence="10">Allantoate deiminase</fullName>
    </submittedName>
</protein>
<dbReference type="Gene3D" id="3.40.630.10">
    <property type="entry name" value="Zn peptidases"/>
    <property type="match status" value="1"/>
</dbReference>
<dbReference type="PROSITE" id="PS00758">
    <property type="entry name" value="ARGE_DAPE_CPG2_1"/>
    <property type="match status" value="1"/>
</dbReference>
<feature type="binding site" evidence="8">
    <location>
        <position position="278"/>
    </location>
    <ligand>
        <name>allantoate</name>
        <dbReference type="ChEBI" id="CHEBI:17536"/>
    </ligand>
</feature>
<dbReference type="NCBIfam" id="NF006771">
    <property type="entry name" value="PRK09290.1-5"/>
    <property type="match status" value="1"/>
</dbReference>
<dbReference type="Gene3D" id="3.30.70.360">
    <property type="match status" value="1"/>
</dbReference>
<feature type="binding site" evidence="7">
    <location>
        <position position="84"/>
    </location>
    <ligand>
        <name>Zn(2+)</name>
        <dbReference type="ChEBI" id="CHEBI:29105"/>
        <label>1</label>
    </ligand>
</feature>
<dbReference type="PANTHER" id="PTHR32494:SF19">
    <property type="entry name" value="ALLANTOATE DEIMINASE-RELATED"/>
    <property type="match status" value="1"/>
</dbReference>
<name>A0A4R2BN29_9BACI</name>
<feature type="binding site" evidence="8">
    <location>
        <position position="291"/>
    </location>
    <ligand>
        <name>allantoate</name>
        <dbReference type="ChEBI" id="CHEBI:17536"/>
    </ligand>
</feature>
<feature type="binding site" evidence="7">
    <location>
        <position position="385"/>
    </location>
    <ligand>
        <name>Zn(2+)</name>
        <dbReference type="ChEBI" id="CHEBI:29105"/>
        <label>2</label>
    </ligand>
</feature>
<evidence type="ECO:0000256" key="8">
    <source>
        <dbReference type="PIRSR" id="PIRSR001235-2"/>
    </source>
</evidence>
<evidence type="ECO:0000259" key="9">
    <source>
        <dbReference type="Pfam" id="PF07687"/>
    </source>
</evidence>
<dbReference type="NCBIfam" id="TIGR01879">
    <property type="entry name" value="hydantase"/>
    <property type="match status" value="1"/>
</dbReference>
<comment type="similarity">
    <text evidence="2">Belongs to the peptidase M20 family.</text>
</comment>
<dbReference type="Pfam" id="PF01546">
    <property type="entry name" value="Peptidase_M20"/>
    <property type="match status" value="1"/>
</dbReference>
<evidence type="ECO:0000256" key="5">
    <source>
        <dbReference type="ARBA" id="ARBA00022801"/>
    </source>
</evidence>
<comment type="subunit">
    <text evidence="3">Homodimer.</text>
</comment>
<dbReference type="PANTHER" id="PTHR32494">
    <property type="entry name" value="ALLANTOATE DEIMINASE-RELATED"/>
    <property type="match status" value="1"/>
</dbReference>
<keyword evidence="11" id="KW-1185">Reference proteome</keyword>
<dbReference type="InterPro" id="IPR036264">
    <property type="entry name" value="Bact_exopeptidase_dim_dom"/>
</dbReference>
<dbReference type="InterPro" id="IPR002933">
    <property type="entry name" value="Peptidase_M20"/>
</dbReference>
<feature type="binding site" evidence="7">
    <location>
        <position position="130"/>
    </location>
    <ligand>
        <name>Zn(2+)</name>
        <dbReference type="ChEBI" id="CHEBI:29105"/>
        <label>2</label>
    </ligand>
</feature>
<dbReference type="EMBL" id="SLVV01000002">
    <property type="protein sequence ID" value="TCN27414.1"/>
    <property type="molecule type" value="Genomic_DNA"/>
</dbReference>
<sequence length="413" mass="44683">MEKTQFKINGKRIYERADELGLCSSPGLGVTRLPFTPESLRCEALIEQWMKQAGMKVWKDGVNNIIGRYEGKDPNAPVLLIGSHLDTVIEGGKYDGMLGVLTGIEVVQTLFDQGLTLNHPIEVVGFCDEEGVRFHSTFLGSRALVGTFTDEDLQRTDDAGITLEAALINAGADPSSYPLAKRNREDVLGYLELHIEQGPVLEKENEPVGVVSGIAGVTRFSFEVSGKAGHAGTVPGRLRQDALAGASEIILFIESVMKKYDPLVATVGKLTVLPGASNVIPGFVKGTLDIRDIDESRKESAINEIMKESREIASGRGIQVKFEEVMKAPPTYCSEEFTSITEQSIKELGGRPIKLISGAGHDAMAMAELTDVAMLFVRCKEGLSHHPDEACTEEDITAGAKVLLSVVLKIANK</sequence>
<dbReference type="NCBIfam" id="NF006775">
    <property type="entry name" value="PRK09290.2-5"/>
    <property type="match status" value="1"/>
</dbReference>
<evidence type="ECO:0000256" key="1">
    <source>
        <dbReference type="ARBA" id="ARBA00001936"/>
    </source>
</evidence>
<dbReference type="Proteomes" id="UP000295689">
    <property type="component" value="Unassembled WGS sequence"/>
</dbReference>
<keyword evidence="4 7" id="KW-0479">Metal-binding</keyword>
<feature type="domain" description="Peptidase M20 dimerisation" evidence="9">
    <location>
        <begin position="215"/>
        <end position="312"/>
    </location>
</feature>
<evidence type="ECO:0000256" key="2">
    <source>
        <dbReference type="ARBA" id="ARBA00006153"/>
    </source>
</evidence>
<gene>
    <name evidence="10" type="ORF">EV146_102364</name>
</gene>
<dbReference type="GO" id="GO:0046872">
    <property type="term" value="F:metal ion binding"/>
    <property type="evidence" value="ECO:0007669"/>
    <property type="project" value="UniProtKB-KW"/>
</dbReference>
<dbReference type="SUPFAM" id="SSF53187">
    <property type="entry name" value="Zn-dependent exopeptidases"/>
    <property type="match status" value="1"/>
</dbReference>
<evidence type="ECO:0000313" key="10">
    <source>
        <dbReference type="EMBL" id="TCN27414.1"/>
    </source>
</evidence>
<feature type="binding site" evidence="7">
    <location>
        <position position="95"/>
    </location>
    <ligand>
        <name>Zn(2+)</name>
        <dbReference type="ChEBI" id="CHEBI:29105"/>
        <label>1</label>
    </ligand>
</feature>
<keyword evidence="6" id="KW-0464">Manganese</keyword>
<dbReference type="GO" id="GO:0016813">
    <property type="term" value="F:hydrolase activity, acting on carbon-nitrogen (but not peptide) bonds, in linear amidines"/>
    <property type="evidence" value="ECO:0007669"/>
    <property type="project" value="InterPro"/>
</dbReference>
<reference evidence="10 11" key="1">
    <citation type="journal article" date="2015" name="Stand. Genomic Sci.">
        <title>Genomic Encyclopedia of Bacterial and Archaeal Type Strains, Phase III: the genomes of soil and plant-associated and newly described type strains.</title>
        <authorList>
            <person name="Whitman W.B."/>
            <person name="Woyke T."/>
            <person name="Klenk H.P."/>
            <person name="Zhou Y."/>
            <person name="Lilburn T.G."/>
            <person name="Beck B.J."/>
            <person name="De Vos P."/>
            <person name="Vandamme P."/>
            <person name="Eisen J.A."/>
            <person name="Garrity G."/>
            <person name="Hugenholtz P."/>
            <person name="Kyrpides N.C."/>
        </authorList>
    </citation>
    <scope>NUCLEOTIDE SEQUENCE [LARGE SCALE GENOMIC DNA]</scope>
    <source>
        <strain evidence="10 11">CV53</strain>
    </source>
</reference>
<feature type="binding site" evidence="8">
    <location>
        <position position="219"/>
    </location>
    <ligand>
        <name>allantoate</name>
        <dbReference type="ChEBI" id="CHEBI:17536"/>
    </ligand>
</feature>